<evidence type="ECO:0000313" key="4">
    <source>
        <dbReference type="EMBL" id="KEK23447.1"/>
    </source>
</evidence>
<dbReference type="SMART" id="SM01008">
    <property type="entry name" value="Ald_Xan_dh_C"/>
    <property type="match status" value="1"/>
</dbReference>
<dbReference type="InterPro" id="IPR000674">
    <property type="entry name" value="Ald_Oxase/Xan_DH_a/b"/>
</dbReference>
<dbReference type="InterPro" id="IPR037165">
    <property type="entry name" value="AldOxase/xan_DH_Mopterin-bd_sf"/>
</dbReference>
<dbReference type="Proteomes" id="UP000027778">
    <property type="component" value="Unassembled WGS sequence"/>
</dbReference>
<dbReference type="RefSeq" id="WP_033675646.1">
    <property type="nucleotide sequence ID" value="NZ_JOTM01000016.1"/>
</dbReference>
<dbReference type="Pfam" id="PF20256">
    <property type="entry name" value="MoCoBD_2"/>
    <property type="match status" value="1"/>
</dbReference>
<dbReference type="EMBL" id="JOTM01000016">
    <property type="protein sequence ID" value="KEK23447.1"/>
    <property type="molecule type" value="Genomic_DNA"/>
</dbReference>
<dbReference type="STRING" id="574375.AZF08_17385"/>
<dbReference type="InterPro" id="IPR046867">
    <property type="entry name" value="AldOxase/xan_DH_MoCoBD2"/>
</dbReference>
<evidence type="ECO:0000313" key="5">
    <source>
        <dbReference type="Proteomes" id="UP000027778"/>
    </source>
</evidence>
<keyword evidence="2" id="KW-0560">Oxidoreductase</keyword>
<protein>
    <submittedName>
        <fullName evidence="4">Aldehyde oxidase</fullName>
    </submittedName>
</protein>
<name>A0A073KAJ4_9BACI</name>
<evidence type="ECO:0000256" key="1">
    <source>
        <dbReference type="ARBA" id="ARBA00022505"/>
    </source>
</evidence>
<dbReference type="GO" id="GO:0005506">
    <property type="term" value="F:iron ion binding"/>
    <property type="evidence" value="ECO:0007669"/>
    <property type="project" value="InterPro"/>
</dbReference>
<dbReference type="Pfam" id="PF02738">
    <property type="entry name" value="MoCoBD_1"/>
    <property type="match status" value="1"/>
</dbReference>
<accession>A0A073KAJ4</accession>
<dbReference type="OrthoDB" id="9759099at2"/>
<dbReference type="SUPFAM" id="SSF54665">
    <property type="entry name" value="CO dehydrogenase molybdoprotein N-domain-like"/>
    <property type="match status" value="1"/>
</dbReference>
<gene>
    <name evidence="4" type="ORF">BAGA_09180</name>
</gene>
<dbReference type="InterPro" id="IPR008274">
    <property type="entry name" value="AldOxase/xan_DH_MoCoBD1"/>
</dbReference>
<keyword evidence="1" id="KW-0500">Molybdenum</keyword>
<feature type="domain" description="Aldehyde oxidase/xanthine dehydrogenase a/b hammerhead" evidence="3">
    <location>
        <begin position="21"/>
        <end position="125"/>
    </location>
</feature>
<dbReference type="eggNOG" id="COG1529">
    <property type="taxonomic scope" value="Bacteria"/>
</dbReference>
<dbReference type="Pfam" id="PF01315">
    <property type="entry name" value="Ald_Xan_dh_C"/>
    <property type="match status" value="1"/>
</dbReference>
<dbReference type="PANTHER" id="PTHR11908:SF132">
    <property type="entry name" value="ALDEHYDE OXIDASE 1-RELATED"/>
    <property type="match status" value="1"/>
</dbReference>
<evidence type="ECO:0000259" key="3">
    <source>
        <dbReference type="SMART" id="SM01008"/>
    </source>
</evidence>
<comment type="caution">
    <text evidence="4">The sequence shown here is derived from an EMBL/GenBank/DDBJ whole genome shotgun (WGS) entry which is preliminary data.</text>
</comment>
<dbReference type="AlphaFoldDB" id="A0A073KAJ4"/>
<organism evidence="4 5">
    <name type="scientific">Bacillus gaemokensis</name>
    <dbReference type="NCBI Taxonomy" id="574375"/>
    <lineage>
        <taxon>Bacteria</taxon>
        <taxon>Bacillati</taxon>
        <taxon>Bacillota</taxon>
        <taxon>Bacilli</taxon>
        <taxon>Bacillales</taxon>
        <taxon>Bacillaceae</taxon>
        <taxon>Bacillus</taxon>
        <taxon>Bacillus cereus group</taxon>
    </lineage>
</organism>
<keyword evidence="5" id="KW-1185">Reference proteome</keyword>
<proteinExistence type="predicted"/>
<evidence type="ECO:0000256" key="2">
    <source>
        <dbReference type="ARBA" id="ARBA00023002"/>
    </source>
</evidence>
<dbReference type="Gene3D" id="3.30.365.10">
    <property type="entry name" value="Aldehyde oxidase/xanthine dehydrogenase, molybdopterin binding domain"/>
    <property type="match status" value="4"/>
</dbReference>
<dbReference type="SUPFAM" id="SSF56003">
    <property type="entry name" value="Molybdenum cofactor-binding domain"/>
    <property type="match status" value="1"/>
</dbReference>
<dbReference type="InterPro" id="IPR036856">
    <property type="entry name" value="Ald_Oxase/Xan_DH_a/b_sf"/>
</dbReference>
<dbReference type="InterPro" id="IPR016208">
    <property type="entry name" value="Ald_Oxase/xanthine_DH-like"/>
</dbReference>
<dbReference type="PANTHER" id="PTHR11908">
    <property type="entry name" value="XANTHINE DEHYDROGENASE"/>
    <property type="match status" value="1"/>
</dbReference>
<dbReference type="GO" id="GO:0016491">
    <property type="term" value="F:oxidoreductase activity"/>
    <property type="evidence" value="ECO:0007669"/>
    <property type="project" value="UniProtKB-KW"/>
</dbReference>
<reference evidence="4 5" key="1">
    <citation type="submission" date="2014-06" db="EMBL/GenBank/DDBJ databases">
        <title>Draft genome sequence of Bacillus gaemokensis JCM 15801 (MCCC 1A00707).</title>
        <authorList>
            <person name="Lai Q."/>
            <person name="Liu Y."/>
            <person name="Shao Z."/>
        </authorList>
    </citation>
    <scope>NUCLEOTIDE SEQUENCE [LARGE SCALE GENOMIC DNA]</scope>
    <source>
        <strain evidence="4 5">JCM 15801</strain>
    </source>
</reference>
<dbReference type="Gene3D" id="3.90.1170.50">
    <property type="entry name" value="Aldehyde oxidase/xanthine dehydrogenase, a/b hammerhead"/>
    <property type="match status" value="1"/>
</dbReference>
<sequence>MKQYHIIGKSVKRKESADKVTGRVKYVNDEIEVGTLYAKLLTSVYAHAFIESIDIRRAKKIPGVHAVITGADYPILVGSSIVDRPILAYEKVRYFGEPIALVVADSEAIAKQAVTQIRVTYKKLPVVHAPLQAYLERDILVHENVEQYELEEAVYPEAHTNIANRTKIRKGDIREGFANSEIVVEETFSFRQSDHTAMETRCAKVEIKPDGEVIVYSTSQAPFEIKRSLSTAFQIDEEKIIVHVPLVGGAYGGKTAVQLEYLAYLASKAVGGRRVIIRNSREEDFVTSPVHIGLQAKVKLGCTKNGKLQAAEIFYLFDGGAYADRAVTMSKAAGLDCTGPYAIQHVSCDSLCMYTNHPYATSFRGFGHAEYTFVIERMIDILANKVDICPLEFRIKNAIELGDTTPTQVLVTKSNTGDIKACLQKLKSLISWEESNRIVLPNGRIRAKGISCFWKNSNTPNNAGAGATLTFNNDGSANINCGAVEIGQGTKTILTQMVAEKMNMSVKDVSVMMEVNTQVAPKHWKTAASRTTHLVGNAVVKAAEDAMKQLLDTAAHLLGTSAHELAIANKTVYVKTNPDIYVPFSKIVFGYVDSSGKVVGSQVIGRGTYVFEGITKIDYETGKGQQGPEWGVGAQAIEVEFDPQTYTYKLIKAITVADAGRILNRKGAETQIIGAMSMGLSFATRETFHYDSYGRVLNDQFRSYKVIHYGQHPKYIAEFVEVPHDQAAFGSRGLGEHGIIGMPAALANALSIAAIISLRQLPLTPELIWKVKQEEENGVYDTI</sequence>